<dbReference type="AlphaFoldDB" id="Q024P5"/>
<dbReference type="InterPro" id="IPR050491">
    <property type="entry name" value="AmpC-like"/>
</dbReference>
<dbReference type="eggNOG" id="COG1680">
    <property type="taxonomic scope" value="Bacteria"/>
</dbReference>
<protein>
    <submittedName>
        <fullName evidence="3">Beta-lactamase</fullName>
    </submittedName>
</protein>
<dbReference type="InterPro" id="IPR001466">
    <property type="entry name" value="Beta-lactam-related"/>
</dbReference>
<name>Q024P5_SOLUE</name>
<dbReference type="Gene3D" id="3.40.710.10">
    <property type="entry name" value="DD-peptidase/beta-lactamase superfamily"/>
    <property type="match status" value="1"/>
</dbReference>
<accession>Q024P5</accession>
<dbReference type="Pfam" id="PF00144">
    <property type="entry name" value="Beta-lactamase"/>
    <property type="match status" value="1"/>
</dbReference>
<organism evidence="3">
    <name type="scientific">Solibacter usitatus (strain Ellin6076)</name>
    <dbReference type="NCBI Taxonomy" id="234267"/>
    <lineage>
        <taxon>Bacteria</taxon>
        <taxon>Pseudomonadati</taxon>
        <taxon>Acidobacteriota</taxon>
        <taxon>Terriglobia</taxon>
        <taxon>Bryobacterales</taxon>
        <taxon>Solibacteraceae</taxon>
        <taxon>Candidatus Solibacter</taxon>
    </lineage>
</organism>
<feature type="domain" description="Beta-lactamase-related" evidence="2">
    <location>
        <begin position="48"/>
        <end position="384"/>
    </location>
</feature>
<dbReference type="PANTHER" id="PTHR46825:SF9">
    <property type="entry name" value="BETA-LACTAMASE-RELATED DOMAIN-CONTAINING PROTEIN"/>
    <property type="match status" value="1"/>
</dbReference>
<sequence precursor="true">MLRAIGWCRTKAIILKSVTPRFLIPIALSLASAVAFAADPPLDTIFAPLAGPDTPGLAVLVRQDGRTVFQHGYGVRDLRSLAKIDTATDFRLASFTKQFTAMAIMLLVHDGKLRYDQTLTEIFPDFPAYGKTITIRHLLTHTAGLPDYEDLMDEAEKGKPPIWTLAHQIQDREVLDLLKQQTRPKFAAGTSWSYSNSAYVVLGLIVAKVSGQTYGDFLRARIFQPLHMDQTLAFVNGSNTVPNRAYGHSKRQGKFVQTDQSPTSATLGDGGVYSNIADLAKWDDALARHTLLGEPEMQPALVPAKLADGSATRWPNTPGGDNLAPGRPVEYGFGWFLDSWQGRPRMWHTGTTQGFRTVIERFPESQVSVIILSNRTDLDPAALAERVAGQILKK</sequence>
<dbReference type="FunCoup" id="Q024P5">
    <property type="interactions" value="160"/>
</dbReference>
<dbReference type="HOGENOM" id="CLU_020027_0_2_0"/>
<proteinExistence type="predicted"/>
<dbReference type="STRING" id="234267.Acid_2542"/>
<dbReference type="KEGG" id="sus:Acid_2542"/>
<feature type="chain" id="PRO_5004163246" evidence="1">
    <location>
        <begin position="38"/>
        <end position="394"/>
    </location>
</feature>
<gene>
    <name evidence="3" type="ordered locus">Acid_2542</name>
</gene>
<evidence type="ECO:0000259" key="2">
    <source>
        <dbReference type="Pfam" id="PF00144"/>
    </source>
</evidence>
<reference evidence="3" key="1">
    <citation type="submission" date="2006-10" db="EMBL/GenBank/DDBJ databases">
        <title>Complete sequence of Solibacter usitatus Ellin6076.</title>
        <authorList>
            <consortium name="US DOE Joint Genome Institute"/>
            <person name="Copeland A."/>
            <person name="Lucas S."/>
            <person name="Lapidus A."/>
            <person name="Barry K."/>
            <person name="Detter J.C."/>
            <person name="Glavina del Rio T."/>
            <person name="Hammon N."/>
            <person name="Israni S."/>
            <person name="Dalin E."/>
            <person name="Tice H."/>
            <person name="Pitluck S."/>
            <person name="Thompson L.S."/>
            <person name="Brettin T."/>
            <person name="Bruce D."/>
            <person name="Han C."/>
            <person name="Tapia R."/>
            <person name="Gilna P."/>
            <person name="Schmutz J."/>
            <person name="Larimer F."/>
            <person name="Land M."/>
            <person name="Hauser L."/>
            <person name="Kyrpides N."/>
            <person name="Mikhailova N."/>
            <person name="Janssen P.H."/>
            <person name="Kuske C.R."/>
            <person name="Richardson P."/>
        </authorList>
    </citation>
    <scope>NUCLEOTIDE SEQUENCE</scope>
    <source>
        <strain evidence="3">Ellin6076</strain>
    </source>
</reference>
<dbReference type="InParanoid" id="Q024P5"/>
<dbReference type="PANTHER" id="PTHR46825">
    <property type="entry name" value="D-ALANYL-D-ALANINE-CARBOXYPEPTIDASE/ENDOPEPTIDASE AMPH"/>
    <property type="match status" value="1"/>
</dbReference>
<dbReference type="InterPro" id="IPR012338">
    <property type="entry name" value="Beta-lactam/transpept-like"/>
</dbReference>
<dbReference type="EMBL" id="CP000473">
    <property type="protein sequence ID" value="ABJ83531.1"/>
    <property type="molecule type" value="Genomic_DNA"/>
</dbReference>
<keyword evidence="1" id="KW-0732">Signal</keyword>
<feature type="signal peptide" evidence="1">
    <location>
        <begin position="1"/>
        <end position="37"/>
    </location>
</feature>
<evidence type="ECO:0000313" key="3">
    <source>
        <dbReference type="EMBL" id="ABJ83531.1"/>
    </source>
</evidence>
<evidence type="ECO:0000256" key="1">
    <source>
        <dbReference type="SAM" id="SignalP"/>
    </source>
</evidence>
<dbReference type="SUPFAM" id="SSF56601">
    <property type="entry name" value="beta-lactamase/transpeptidase-like"/>
    <property type="match status" value="1"/>
</dbReference>